<accession>A0A645AD55</accession>
<reference evidence="1" key="1">
    <citation type="submission" date="2019-08" db="EMBL/GenBank/DDBJ databases">
        <authorList>
            <person name="Kucharzyk K."/>
            <person name="Murdoch R.W."/>
            <person name="Higgins S."/>
            <person name="Loffler F."/>
        </authorList>
    </citation>
    <scope>NUCLEOTIDE SEQUENCE</scope>
</reference>
<protein>
    <submittedName>
        <fullName evidence="1">Uncharacterized protein</fullName>
    </submittedName>
</protein>
<organism evidence="1">
    <name type="scientific">bioreactor metagenome</name>
    <dbReference type="NCBI Taxonomy" id="1076179"/>
    <lineage>
        <taxon>unclassified sequences</taxon>
        <taxon>metagenomes</taxon>
        <taxon>ecological metagenomes</taxon>
    </lineage>
</organism>
<dbReference type="AlphaFoldDB" id="A0A645AD55"/>
<dbReference type="EMBL" id="VSSQ01013169">
    <property type="protein sequence ID" value="MPM50886.1"/>
    <property type="molecule type" value="Genomic_DNA"/>
</dbReference>
<name>A0A645AD55_9ZZZZ</name>
<evidence type="ECO:0000313" key="1">
    <source>
        <dbReference type="EMBL" id="MPM50886.1"/>
    </source>
</evidence>
<sequence length="49" mass="5834">MRIPNPERFLSKNREKAHKKLKMSFVYCFEHNFLLCLQGITDFVKTGCN</sequence>
<comment type="caution">
    <text evidence="1">The sequence shown here is derived from an EMBL/GenBank/DDBJ whole genome shotgun (WGS) entry which is preliminary data.</text>
</comment>
<proteinExistence type="predicted"/>
<gene>
    <name evidence="1" type="ORF">SDC9_97632</name>
</gene>